<feature type="region of interest" description="Disordered" evidence="1">
    <location>
        <begin position="842"/>
        <end position="985"/>
    </location>
</feature>
<organism evidence="2 3">
    <name type="scientific">Temnothorax longispinosus</name>
    <dbReference type="NCBI Taxonomy" id="300112"/>
    <lineage>
        <taxon>Eukaryota</taxon>
        <taxon>Metazoa</taxon>
        <taxon>Ecdysozoa</taxon>
        <taxon>Arthropoda</taxon>
        <taxon>Hexapoda</taxon>
        <taxon>Insecta</taxon>
        <taxon>Pterygota</taxon>
        <taxon>Neoptera</taxon>
        <taxon>Endopterygota</taxon>
        <taxon>Hymenoptera</taxon>
        <taxon>Apocrita</taxon>
        <taxon>Aculeata</taxon>
        <taxon>Formicoidea</taxon>
        <taxon>Formicidae</taxon>
        <taxon>Myrmicinae</taxon>
        <taxon>Temnothorax</taxon>
    </lineage>
</organism>
<feature type="region of interest" description="Disordered" evidence="1">
    <location>
        <begin position="778"/>
        <end position="804"/>
    </location>
</feature>
<proteinExistence type="predicted"/>
<feature type="compositionally biased region" description="Pro residues" evidence="1">
    <location>
        <begin position="634"/>
        <end position="644"/>
    </location>
</feature>
<gene>
    <name evidence="2" type="ORF">DBV15_04770</name>
</gene>
<dbReference type="EMBL" id="QBLH01000376">
    <property type="protein sequence ID" value="TGZ56054.1"/>
    <property type="molecule type" value="Genomic_DNA"/>
</dbReference>
<evidence type="ECO:0000256" key="1">
    <source>
        <dbReference type="SAM" id="MobiDB-lite"/>
    </source>
</evidence>
<feature type="compositionally biased region" description="Polar residues" evidence="1">
    <location>
        <begin position="953"/>
        <end position="985"/>
    </location>
</feature>
<comment type="caution">
    <text evidence="2">The sequence shown here is derived from an EMBL/GenBank/DDBJ whole genome shotgun (WGS) entry which is preliminary data.</text>
</comment>
<dbReference type="AlphaFoldDB" id="A0A4V3SCA3"/>
<feature type="compositionally biased region" description="Basic and acidic residues" evidence="1">
    <location>
        <begin position="660"/>
        <end position="674"/>
    </location>
</feature>
<feature type="compositionally biased region" description="Low complexity" evidence="1">
    <location>
        <begin position="908"/>
        <end position="919"/>
    </location>
</feature>
<dbReference type="STRING" id="300112.A0A4V3SCA3"/>
<protein>
    <submittedName>
        <fullName evidence="2">Uncharacterized protein</fullName>
    </submittedName>
</protein>
<feature type="compositionally biased region" description="Low complexity" evidence="1">
    <location>
        <begin position="100"/>
        <end position="113"/>
    </location>
</feature>
<accession>A0A4V3SCA3</accession>
<feature type="compositionally biased region" description="Polar residues" evidence="1">
    <location>
        <begin position="920"/>
        <end position="938"/>
    </location>
</feature>
<feature type="region of interest" description="Disordered" evidence="1">
    <location>
        <begin position="634"/>
        <end position="687"/>
    </location>
</feature>
<dbReference type="Proteomes" id="UP000310200">
    <property type="component" value="Unassembled WGS sequence"/>
</dbReference>
<keyword evidence="3" id="KW-1185">Reference proteome</keyword>
<feature type="compositionally biased region" description="Polar residues" evidence="1">
    <location>
        <begin position="842"/>
        <end position="883"/>
    </location>
</feature>
<evidence type="ECO:0000313" key="3">
    <source>
        <dbReference type="Proteomes" id="UP000310200"/>
    </source>
</evidence>
<reference evidence="2 3" key="1">
    <citation type="journal article" date="2019" name="Philos. Trans. R. Soc. Lond., B, Biol. Sci.">
        <title>Ant behaviour and brain gene expression of defending hosts depend on the ecological success of the intruding social parasite.</title>
        <authorList>
            <person name="Kaur R."/>
            <person name="Stoldt M."/>
            <person name="Jongepier E."/>
            <person name="Feldmeyer B."/>
            <person name="Menzel F."/>
            <person name="Bornberg-Bauer E."/>
            <person name="Foitzik S."/>
        </authorList>
    </citation>
    <scope>NUCLEOTIDE SEQUENCE [LARGE SCALE GENOMIC DNA]</scope>
    <source>
        <tissue evidence="2">Whole body</tissue>
    </source>
</reference>
<feature type="region of interest" description="Disordered" evidence="1">
    <location>
        <begin position="90"/>
        <end position="113"/>
    </location>
</feature>
<name>A0A4V3SCA3_9HYME</name>
<sequence length="985" mass="103029">MSIDYTICAKRRRCDALDISARRALPSPRPFFCRMRGDPCIKPFFLLAMAPETIISFDHWLLPSYGKVFLVAFACGVYCNENLPSRLLLQPKDKRGTNDHSVTFPSGSSSSYSAPVHASYEISGSSGGYGSLGHGGLLNSGGSIGHGYSLASSGGLSLGSGYQSPGLSHHGLSHQSVSLGGHSAQSTYSVPSIASLGSGGSSNGLFTPAKTGPVTFGVHGGGGASTSGSSSSSSAPVYASGGHGLSAYSNGGTSNLGLQIVLAPQHGLSSGSSPSYSLPVHSASSSPSHAVTGGLIIASGSHSGSPSYSFPTSGIHGASSTYALPISSGSHGISALASSAGSSSYPGSSGSYGSASTHPGFSSVSSGGSNYELPIASGSYSNSASSNAISHTNYLPSHSSSSSSSYSSPSVSYATPSVSHGGSSGSAYPGGGAYSVSSNYVGAGSSPIVIHTGSHGYTPMYYSSSSSHGTPADSHGAYASILLCLLSPAIFARPQNPNDEPFLPIHPIYPYSLKLFKRGTEGEANSQLTSELYAPKVDAKDTYSSSYSSNYQRASSYPDNNPYLTNSTPAYVYPSYHNSGEAYVYANVPYPAYNSYPASYAVNPTSYPVPSYPNYYYQPPYYYPHYFTHALFLPPPPPPPPPPSSSGIDYRETSQVPVAEGDKQDADKKGERANVDGTSQNAPQFVDGGNYIAGNSRDLDVQSSTYKLASPYNQLAGVQVKNLNLPISLPRTTYGVINVGGQSVSPDYPLPTAYVRAQQVEQMTSQALADLLAQNARQQSGHSYENSRDTLNYANDGSYENQGAYNPNAPSYMILSDARSKTGGVTYVIDSVGIAKVNGEQTKQQGALSQKAPSKNAKYSNAYAQKPASRNHSQAASYISPESNNHRARVSSNQSAGQSVKYGNYDASQSYGGTYSQSGNKQEQNYGTYQSQPGSYQSEGFAVAPQTPRLHSYQYSAYESDQVQQPQQDETNTNSGTFGTKQFKG</sequence>
<evidence type="ECO:0000313" key="2">
    <source>
        <dbReference type="EMBL" id="TGZ56054.1"/>
    </source>
</evidence>